<gene>
    <name evidence="2" type="ORF">PSON_ATCC_30995.1.T0470295</name>
</gene>
<keyword evidence="3" id="KW-1185">Reference proteome</keyword>
<evidence type="ECO:0000313" key="2">
    <source>
        <dbReference type="EMBL" id="CAD8085013.1"/>
    </source>
</evidence>
<dbReference type="Proteomes" id="UP000692954">
    <property type="component" value="Unassembled WGS sequence"/>
</dbReference>
<protein>
    <submittedName>
        <fullName evidence="2">Uncharacterized protein</fullName>
    </submittedName>
</protein>
<organism evidence="2 3">
    <name type="scientific">Paramecium sonneborni</name>
    <dbReference type="NCBI Taxonomy" id="65129"/>
    <lineage>
        <taxon>Eukaryota</taxon>
        <taxon>Sar</taxon>
        <taxon>Alveolata</taxon>
        <taxon>Ciliophora</taxon>
        <taxon>Intramacronucleata</taxon>
        <taxon>Oligohymenophorea</taxon>
        <taxon>Peniculida</taxon>
        <taxon>Parameciidae</taxon>
        <taxon>Paramecium</taxon>
    </lineage>
</organism>
<evidence type="ECO:0000256" key="1">
    <source>
        <dbReference type="SAM" id="Coils"/>
    </source>
</evidence>
<dbReference type="EMBL" id="CAJJDN010000047">
    <property type="protein sequence ID" value="CAD8085013.1"/>
    <property type="molecule type" value="Genomic_DNA"/>
</dbReference>
<accession>A0A8S1N5P9</accession>
<dbReference type="AlphaFoldDB" id="A0A8S1N5P9"/>
<feature type="coiled-coil region" evidence="1">
    <location>
        <begin position="104"/>
        <end position="242"/>
    </location>
</feature>
<reference evidence="2" key="1">
    <citation type="submission" date="2021-01" db="EMBL/GenBank/DDBJ databases">
        <authorList>
            <consortium name="Genoscope - CEA"/>
            <person name="William W."/>
        </authorList>
    </citation>
    <scope>NUCLEOTIDE SEQUENCE</scope>
</reference>
<keyword evidence="1" id="KW-0175">Coiled coil</keyword>
<proteinExistence type="predicted"/>
<name>A0A8S1N5P9_9CILI</name>
<comment type="caution">
    <text evidence="2">The sequence shown here is derived from an EMBL/GenBank/DDBJ whole genome shotgun (WGS) entry which is preliminary data.</text>
</comment>
<evidence type="ECO:0000313" key="3">
    <source>
        <dbReference type="Proteomes" id="UP000692954"/>
    </source>
</evidence>
<dbReference type="OrthoDB" id="311530at2759"/>
<sequence length="264" mass="32068">MKKVTFRVFLKNQQNFREYTCEYHQLKRLVAKEEIQIPYDCLLLIDQNNQVYSSNQLTMQKNILFWAFDIREIFSENKILKNKQYQEENDNILRLENQTLKGKLYDLNEQISKMSKKISQLEIDLQVSKEALNQKQHEFYQQNQQLNEEKLKNENNFKVLIDEKIYQIQTINNEKEQQKRIYEKEIQEEKERTYQIQKEFANAKLTYEQESQSLQQKNRNVLQQLEKELVKTKQELQDFEYAQQIQMKAHPDQFLLLGIAKIVI</sequence>